<sequence length="342" mass="35677">MPAVPRARLVATAVHLPPRYRTVSETRERIAASGGAYVPPPGLIEDLTGVRGVHVREPGTQASDLAVAAARKALDAAGAAVGEVDLLLFAATCQDLAEPATAHVVAAELGVRCPVFDVKNACNSVLNAMETAAALIAAGRYRTVLITCGETTTDVARWRVPDHEALIRAMPGYTVSDAGAALLLTAGPAGAGDPGVLSMAFGADSSAWDACTVEAGGSRNFRPVDDEPTYIRLNGDLLRNAALDSVPWVLERAGPEIEAAREAAFVAFHQITTQQFHETIDKLGLPADRCLPTIAEHGNCAAASLPLQLVRAMETSRVEPGDTVALLGMASGFSFGLALIRL</sequence>
<dbReference type="SUPFAM" id="SSF53901">
    <property type="entry name" value="Thiolase-like"/>
    <property type="match status" value="1"/>
</dbReference>
<dbReference type="EMBL" id="JAVREM010000008">
    <property type="protein sequence ID" value="MDT0318712.1"/>
    <property type="molecule type" value="Genomic_DNA"/>
</dbReference>
<accession>A0ABU2LM94</accession>
<keyword evidence="2" id="KW-0808">Transferase</keyword>
<dbReference type="PANTHER" id="PTHR34069">
    <property type="entry name" value="3-OXOACYL-[ACYL-CARRIER-PROTEIN] SYNTHASE 3"/>
    <property type="match status" value="1"/>
</dbReference>
<gene>
    <name evidence="6" type="ORF">RNC47_10225</name>
</gene>
<evidence type="ECO:0000256" key="2">
    <source>
        <dbReference type="ARBA" id="ARBA00022679"/>
    </source>
</evidence>
<comment type="caution">
    <text evidence="6">The sequence shown here is derived from an EMBL/GenBank/DDBJ whole genome shotgun (WGS) entry which is preliminary data.</text>
</comment>
<proteinExistence type="predicted"/>
<evidence type="ECO:0000313" key="6">
    <source>
        <dbReference type="EMBL" id="MDT0318712.1"/>
    </source>
</evidence>
<protein>
    <submittedName>
        <fullName evidence="6">3-oxoacyl-[acyl-carrier-protein] synthase III C-terminal domain-containing protein</fullName>
    </submittedName>
</protein>
<evidence type="ECO:0000256" key="1">
    <source>
        <dbReference type="ARBA" id="ARBA00022490"/>
    </source>
</evidence>
<dbReference type="Proteomes" id="UP001183420">
    <property type="component" value="Unassembled WGS sequence"/>
</dbReference>
<keyword evidence="1" id="KW-0963">Cytoplasm</keyword>
<dbReference type="Pfam" id="PF08541">
    <property type="entry name" value="ACP_syn_III_C"/>
    <property type="match status" value="1"/>
</dbReference>
<keyword evidence="7" id="KW-1185">Reference proteome</keyword>
<dbReference type="PANTHER" id="PTHR34069:SF3">
    <property type="entry name" value="ACYL-COA:ACYL-COA ALKYLTRANSFERASE"/>
    <property type="match status" value="1"/>
</dbReference>
<dbReference type="InterPro" id="IPR013751">
    <property type="entry name" value="ACP_syn_III_N"/>
</dbReference>
<feature type="domain" description="Beta-ketoacyl-[acyl-carrier-protein] synthase III C-terminal" evidence="4">
    <location>
        <begin position="264"/>
        <end position="341"/>
    </location>
</feature>
<evidence type="ECO:0000259" key="5">
    <source>
        <dbReference type="Pfam" id="PF08545"/>
    </source>
</evidence>
<evidence type="ECO:0000313" key="7">
    <source>
        <dbReference type="Proteomes" id="UP001183420"/>
    </source>
</evidence>
<dbReference type="InterPro" id="IPR016039">
    <property type="entry name" value="Thiolase-like"/>
</dbReference>
<dbReference type="InterPro" id="IPR013747">
    <property type="entry name" value="ACP_syn_III_C"/>
</dbReference>
<name>A0ABU2LM94_9ACTN</name>
<feature type="domain" description="Beta-ketoacyl-[acyl-carrier-protein] synthase III N-terminal" evidence="5">
    <location>
        <begin position="116"/>
        <end position="204"/>
    </location>
</feature>
<evidence type="ECO:0000256" key="3">
    <source>
        <dbReference type="ARBA" id="ARBA00023315"/>
    </source>
</evidence>
<keyword evidence="3" id="KW-0012">Acyltransferase</keyword>
<dbReference type="Pfam" id="PF08545">
    <property type="entry name" value="ACP_syn_III"/>
    <property type="match status" value="1"/>
</dbReference>
<dbReference type="Gene3D" id="3.40.47.10">
    <property type="match status" value="2"/>
</dbReference>
<dbReference type="RefSeq" id="WP_311597559.1">
    <property type="nucleotide sequence ID" value="NZ_JAVREM010000008.1"/>
</dbReference>
<organism evidence="6 7">
    <name type="scientific">Streptomyces millisiae</name>
    <dbReference type="NCBI Taxonomy" id="3075542"/>
    <lineage>
        <taxon>Bacteria</taxon>
        <taxon>Bacillati</taxon>
        <taxon>Actinomycetota</taxon>
        <taxon>Actinomycetes</taxon>
        <taxon>Kitasatosporales</taxon>
        <taxon>Streptomycetaceae</taxon>
        <taxon>Streptomyces</taxon>
    </lineage>
</organism>
<reference evidence="7" key="1">
    <citation type="submission" date="2023-07" db="EMBL/GenBank/DDBJ databases">
        <title>30 novel species of actinomycetes from the DSMZ collection.</title>
        <authorList>
            <person name="Nouioui I."/>
        </authorList>
    </citation>
    <scope>NUCLEOTIDE SEQUENCE [LARGE SCALE GENOMIC DNA]</scope>
    <source>
        <strain evidence="7">DSM 44918</strain>
    </source>
</reference>
<evidence type="ECO:0000259" key="4">
    <source>
        <dbReference type="Pfam" id="PF08541"/>
    </source>
</evidence>